<dbReference type="STRING" id="483218.BACPEC_00211"/>
<gene>
    <name evidence="1" type="ORF">BACPEC_00211</name>
</gene>
<reference evidence="1 2" key="1">
    <citation type="submission" date="2008-11" db="EMBL/GenBank/DDBJ databases">
        <title>Draft genome sequence of Bacteroides pectinophilus (ATCC 43243).</title>
        <authorList>
            <person name="Sudarsanam P."/>
            <person name="Ley R."/>
            <person name="Guruge J."/>
            <person name="Turnbaugh P.J."/>
            <person name="Mahowald M."/>
            <person name="Liep D."/>
            <person name="Gordon J."/>
        </authorList>
    </citation>
    <scope>NUCLEOTIDE SEQUENCE [LARGE SCALE GENOMIC DNA]</scope>
    <source>
        <strain evidence="1 2">ATCC 43243</strain>
    </source>
</reference>
<evidence type="ECO:0000313" key="2">
    <source>
        <dbReference type="Proteomes" id="UP000003136"/>
    </source>
</evidence>
<sequence length="62" mass="6912">MKEKEDKKTPSPDFIFIENMSGVAACCTRCLTCRNTCKQVFKVDEVKCCGCKLCEWGGKAAK</sequence>
<protein>
    <submittedName>
        <fullName evidence="1">Uncharacterized protein</fullName>
    </submittedName>
</protein>
<accession>B7ANF7</accession>
<proteinExistence type="predicted"/>
<organism evidence="1 2">
    <name type="scientific">[Bacteroides] pectinophilus ATCC 43243</name>
    <dbReference type="NCBI Taxonomy" id="483218"/>
    <lineage>
        <taxon>Bacteria</taxon>
        <taxon>Bacillati</taxon>
        <taxon>Bacillota</taxon>
        <taxon>Clostridia</taxon>
        <taxon>Eubacteriales</taxon>
    </lineage>
</organism>
<reference evidence="1 2" key="2">
    <citation type="submission" date="2008-11" db="EMBL/GenBank/DDBJ databases">
        <authorList>
            <person name="Fulton L."/>
            <person name="Clifton S."/>
            <person name="Fulton B."/>
            <person name="Xu J."/>
            <person name="Minx P."/>
            <person name="Pepin K.H."/>
            <person name="Johnson M."/>
            <person name="Bhonagiri V."/>
            <person name="Nash W.E."/>
            <person name="Mardis E.R."/>
            <person name="Wilson R.K."/>
        </authorList>
    </citation>
    <scope>NUCLEOTIDE SEQUENCE [LARGE SCALE GENOMIC DNA]</scope>
    <source>
        <strain evidence="1 2">ATCC 43243</strain>
    </source>
</reference>
<dbReference type="AlphaFoldDB" id="B7ANF7"/>
<dbReference type="EMBL" id="ABVQ01000032">
    <property type="protein sequence ID" value="EEC58692.1"/>
    <property type="molecule type" value="Genomic_DNA"/>
</dbReference>
<dbReference type="Proteomes" id="UP000003136">
    <property type="component" value="Unassembled WGS sequence"/>
</dbReference>
<comment type="caution">
    <text evidence="1">The sequence shown here is derived from an EMBL/GenBank/DDBJ whole genome shotgun (WGS) entry which is preliminary data.</text>
</comment>
<keyword evidence="2" id="KW-1185">Reference proteome</keyword>
<evidence type="ECO:0000313" key="1">
    <source>
        <dbReference type="EMBL" id="EEC58692.1"/>
    </source>
</evidence>
<dbReference type="HOGENOM" id="CLU_2894685_0_0_9"/>
<name>B7ANF7_9FIRM</name>